<protein>
    <submittedName>
        <fullName evidence="1">Endodeoxyribonuclease RUS</fullName>
    </submittedName>
</protein>
<keyword evidence="2" id="KW-1185">Reference proteome</keyword>
<evidence type="ECO:0000313" key="2">
    <source>
        <dbReference type="Proteomes" id="UP000054911"/>
    </source>
</evidence>
<dbReference type="InterPro" id="IPR008822">
    <property type="entry name" value="Endonuclease_RusA-like"/>
</dbReference>
<dbReference type="Gene3D" id="3.30.1330.70">
    <property type="entry name" value="Holliday junction resolvase RusA"/>
    <property type="match status" value="1"/>
</dbReference>
<dbReference type="SUPFAM" id="SSF103084">
    <property type="entry name" value="Holliday junction resolvase RusA"/>
    <property type="match status" value="1"/>
</dbReference>
<accession>A0A158B0E9</accession>
<reference evidence="1" key="1">
    <citation type="submission" date="2016-01" db="EMBL/GenBank/DDBJ databases">
        <authorList>
            <person name="Peeters C."/>
        </authorList>
    </citation>
    <scope>NUCLEOTIDE SEQUENCE [LARGE SCALE GENOMIC DNA]</scope>
    <source>
        <strain evidence="1">LMG 29323</strain>
    </source>
</reference>
<dbReference type="GO" id="GO:0006310">
    <property type="term" value="P:DNA recombination"/>
    <property type="evidence" value="ECO:0007669"/>
    <property type="project" value="InterPro"/>
</dbReference>
<dbReference type="GO" id="GO:0000287">
    <property type="term" value="F:magnesium ion binding"/>
    <property type="evidence" value="ECO:0007669"/>
    <property type="project" value="InterPro"/>
</dbReference>
<dbReference type="OrthoDB" id="73971at2"/>
<sequence>MTRTTLPAHKPLDVLPLTQPVTLRLPYPPSSNRYWRTYVVQGHAQTVVSAEAKAYRREVAWLLKVAKIREPAFGRVKVTIVLHPKMPQDARLRMRKFGDRWEDDLLCIDLDNALKILFDSLKGRVFYDDRFVWKIDASRGEPKPEACVVVTIERVPYIEPQQALFDAMPVQPQTVDDPFAS</sequence>
<name>A0A158B0E9_9BURK</name>
<dbReference type="STRING" id="1777141.AWB80_02867"/>
<comment type="caution">
    <text evidence="1">The sequence shown here is derived from an EMBL/GenBank/DDBJ whole genome shotgun (WGS) entry which is preliminary data.</text>
</comment>
<evidence type="ECO:0000313" key="1">
    <source>
        <dbReference type="EMBL" id="SAK63449.1"/>
    </source>
</evidence>
<dbReference type="Pfam" id="PF05866">
    <property type="entry name" value="RusA"/>
    <property type="match status" value="1"/>
</dbReference>
<proteinExistence type="predicted"/>
<dbReference type="EMBL" id="FCOE02000008">
    <property type="protein sequence ID" value="SAK63449.1"/>
    <property type="molecule type" value="Genomic_DNA"/>
</dbReference>
<dbReference type="AlphaFoldDB" id="A0A158B0E9"/>
<organism evidence="1 2">
    <name type="scientific">Caballeronia pedi</name>
    <dbReference type="NCBI Taxonomy" id="1777141"/>
    <lineage>
        <taxon>Bacteria</taxon>
        <taxon>Pseudomonadati</taxon>
        <taxon>Pseudomonadota</taxon>
        <taxon>Betaproteobacteria</taxon>
        <taxon>Burkholderiales</taxon>
        <taxon>Burkholderiaceae</taxon>
        <taxon>Caballeronia</taxon>
    </lineage>
</organism>
<gene>
    <name evidence="1" type="ORF">AWB80_02867</name>
</gene>
<dbReference type="GO" id="GO:0006281">
    <property type="term" value="P:DNA repair"/>
    <property type="evidence" value="ECO:0007669"/>
    <property type="project" value="InterPro"/>
</dbReference>
<dbReference type="InterPro" id="IPR036614">
    <property type="entry name" value="RusA-like_sf"/>
</dbReference>
<dbReference type="Proteomes" id="UP000054911">
    <property type="component" value="Unassembled WGS sequence"/>
</dbReference>